<name>A0A8H5PRM5_GIBSU</name>
<sequence>MASGEQNSRAQFTLSTSSDSEYYDQTIALSQALINASFRHLFETTEGVARIAHSDDVAGDRIFGELDAPTLMLIAHTDDENLAYYQLRIKSAEVVFRNGQTRSLSQWVLTVKVNLGEVSLEIQPSDDEETRRNKEYWKQDITRRYPGFMIGDYRVQRIFANFSGTFTLCPQFI</sequence>
<evidence type="ECO:0000313" key="1">
    <source>
        <dbReference type="EMBL" id="KAF5602140.1"/>
    </source>
</evidence>
<proteinExistence type="predicted"/>
<dbReference type="RefSeq" id="XP_036536605.1">
    <property type="nucleotide sequence ID" value="XM_036686158.1"/>
</dbReference>
<dbReference type="OrthoDB" id="5429442at2759"/>
<accession>A0A8H5PRM5</accession>
<reference evidence="1 2" key="1">
    <citation type="submission" date="2020-05" db="EMBL/GenBank/DDBJ databases">
        <title>Identification and distribution of gene clusters putatively required for synthesis of sphingolipid metabolism inhibitors in phylogenetically diverse species of the filamentous fungus Fusarium.</title>
        <authorList>
            <person name="Kim H.-S."/>
            <person name="Busman M."/>
            <person name="Brown D.W."/>
            <person name="Divon H."/>
            <person name="Uhlig S."/>
            <person name="Proctor R.H."/>
        </authorList>
    </citation>
    <scope>NUCLEOTIDE SEQUENCE [LARGE SCALE GENOMIC DNA]</scope>
    <source>
        <strain evidence="1 2">NRRL 66333</strain>
    </source>
</reference>
<dbReference type="GeneID" id="59320876"/>
<evidence type="ECO:0000313" key="2">
    <source>
        <dbReference type="Proteomes" id="UP000547976"/>
    </source>
</evidence>
<protein>
    <submittedName>
        <fullName evidence="1">Uncharacterized protein</fullName>
    </submittedName>
</protein>
<dbReference type="EMBL" id="JAAOAV010000102">
    <property type="protein sequence ID" value="KAF5602140.1"/>
    <property type="molecule type" value="Genomic_DNA"/>
</dbReference>
<gene>
    <name evidence="1" type="ORF">FSUBG_7815</name>
</gene>
<keyword evidence="2" id="KW-1185">Reference proteome</keyword>
<organism evidence="1 2">
    <name type="scientific">Gibberella subglutinans</name>
    <name type="common">Fusarium subglutinans</name>
    <dbReference type="NCBI Taxonomy" id="42677"/>
    <lineage>
        <taxon>Eukaryota</taxon>
        <taxon>Fungi</taxon>
        <taxon>Dikarya</taxon>
        <taxon>Ascomycota</taxon>
        <taxon>Pezizomycotina</taxon>
        <taxon>Sordariomycetes</taxon>
        <taxon>Hypocreomycetidae</taxon>
        <taxon>Hypocreales</taxon>
        <taxon>Nectriaceae</taxon>
        <taxon>Fusarium</taxon>
        <taxon>Fusarium fujikuroi species complex</taxon>
    </lineage>
</organism>
<dbReference type="AlphaFoldDB" id="A0A8H5PRM5"/>
<comment type="caution">
    <text evidence="1">The sequence shown here is derived from an EMBL/GenBank/DDBJ whole genome shotgun (WGS) entry which is preliminary data.</text>
</comment>
<dbReference type="Proteomes" id="UP000547976">
    <property type="component" value="Unassembled WGS sequence"/>
</dbReference>